<dbReference type="SUPFAM" id="SSF55166">
    <property type="entry name" value="Hedgehog/DD-peptidase"/>
    <property type="match status" value="1"/>
</dbReference>
<dbReference type="AlphaFoldDB" id="A0A645JM98"/>
<organism evidence="2">
    <name type="scientific">bioreactor metagenome</name>
    <dbReference type="NCBI Taxonomy" id="1076179"/>
    <lineage>
        <taxon>unclassified sequences</taxon>
        <taxon>metagenomes</taxon>
        <taxon>ecological metagenomes</taxon>
    </lineage>
</organism>
<proteinExistence type="predicted"/>
<evidence type="ECO:0000313" key="2">
    <source>
        <dbReference type="EMBL" id="MPN64751.1"/>
    </source>
</evidence>
<sequence length="143" mass="16633">MQELIPIAQKNSKVAASLFPSSGTYNYRIISGTGRLSPHAFGIAIDLARDNRDYWQWASEKQGAERIASYPQEIVDVFEKHNFVWGGKWYHFDILHFEYRPEIILKARYFGNKDISRKAWYEGAPLEDSSVKEYIKKIEEGIK</sequence>
<gene>
    <name evidence="2" type="ORF">SDC9_212528</name>
</gene>
<evidence type="ECO:0000259" key="1">
    <source>
        <dbReference type="Pfam" id="PF13539"/>
    </source>
</evidence>
<protein>
    <recommendedName>
        <fullName evidence="1">Peptidase M15C domain-containing protein</fullName>
    </recommendedName>
</protein>
<accession>A0A645JM98</accession>
<dbReference type="Gene3D" id="3.30.1380.10">
    <property type="match status" value="1"/>
</dbReference>
<reference evidence="2" key="1">
    <citation type="submission" date="2019-08" db="EMBL/GenBank/DDBJ databases">
        <authorList>
            <person name="Kucharzyk K."/>
            <person name="Murdoch R.W."/>
            <person name="Higgins S."/>
            <person name="Loffler F."/>
        </authorList>
    </citation>
    <scope>NUCLEOTIDE SEQUENCE</scope>
</reference>
<dbReference type="InterPro" id="IPR039561">
    <property type="entry name" value="Peptidase_M15C"/>
</dbReference>
<dbReference type="GO" id="GO:0008233">
    <property type="term" value="F:peptidase activity"/>
    <property type="evidence" value="ECO:0007669"/>
    <property type="project" value="InterPro"/>
</dbReference>
<comment type="caution">
    <text evidence="2">The sequence shown here is derived from an EMBL/GenBank/DDBJ whole genome shotgun (WGS) entry which is preliminary data.</text>
</comment>
<name>A0A645JM98_9ZZZZ</name>
<dbReference type="EMBL" id="VSSQ01146072">
    <property type="protein sequence ID" value="MPN64751.1"/>
    <property type="molecule type" value="Genomic_DNA"/>
</dbReference>
<dbReference type="InterPro" id="IPR009045">
    <property type="entry name" value="Zn_M74/Hedgehog-like"/>
</dbReference>
<dbReference type="Pfam" id="PF13539">
    <property type="entry name" value="Peptidase_M15_4"/>
    <property type="match status" value="1"/>
</dbReference>
<feature type="domain" description="Peptidase M15C" evidence="1">
    <location>
        <begin position="32"/>
        <end position="99"/>
    </location>
</feature>